<keyword evidence="1" id="KW-0963">Cytoplasm</keyword>
<dbReference type="SUPFAM" id="SSF46785">
    <property type="entry name" value="Winged helix' DNA-binding domain"/>
    <property type="match status" value="2"/>
</dbReference>
<protein>
    <recommendedName>
        <fullName evidence="7">SMC-Scp complex subunit ScpB</fullName>
    </recommendedName>
</protein>
<evidence type="ECO:0000313" key="6">
    <source>
        <dbReference type="Proteomes" id="UP000178315"/>
    </source>
</evidence>
<dbReference type="InterPro" id="IPR036388">
    <property type="entry name" value="WH-like_DNA-bd_sf"/>
</dbReference>
<accession>A0A1G2AAQ9</accession>
<dbReference type="Proteomes" id="UP000178315">
    <property type="component" value="Unassembled WGS sequence"/>
</dbReference>
<keyword evidence="2" id="KW-0132">Cell division</keyword>
<dbReference type="Pfam" id="PF04079">
    <property type="entry name" value="SMC_ScpB"/>
    <property type="match status" value="1"/>
</dbReference>
<dbReference type="InterPro" id="IPR036390">
    <property type="entry name" value="WH_DNA-bd_sf"/>
</dbReference>
<dbReference type="Gene3D" id="1.10.10.10">
    <property type="entry name" value="Winged helix-like DNA-binding domain superfamily/Winged helix DNA-binding domain"/>
    <property type="match status" value="2"/>
</dbReference>
<reference evidence="5 6" key="1">
    <citation type="journal article" date="2016" name="Nat. Commun.">
        <title>Thousands of microbial genomes shed light on interconnected biogeochemical processes in an aquifer system.</title>
        <authorList>
            <person name="Anantharaman K."/>
            <person name="Brown C.T."/>
            <person name="Hug L.A."/>
            <person name="Sharon I."/>
            <person name="Castelle C.J."/>
            <person name="Probst A.J."/>
            <person name="Thomas B.C."/>
            <person name="Singh A."/>
            <person name="Wilkins M.J."/>
            <person name="Karaoz U."/>
            <person name="Brodie E.L."/>
            <person name="Williams K.H."/>
            <person name="Hubbard S.S."/>
            <person name="Banfield J.F."/>
        </authorList>
    </citation>
    <scope>NUCLEOTIDE SEQUENCE [LARGE SCALE GENOMIC DNA]</scope>
</reference>
<evidence type="ECO:0000256" key="3">
    <source>
        <dbReference type="ARBA" id="ARBA00022829"/>
    </source>
</evidence>
<sequence>MHHQKSKIEAILAGSGEPITFSAIAHLTGVSTQEAADTINSLQKEYEENSRGIRIATNGKSAELTTSPEHATVMQKFIKDEETALTQAQIDTLAILSYRGPLTRAELEDIRGVNCAVILKNLTIAGLVEEFSASPHQTYNISTTFLRGLGVERVQQLPEYYELNQKITSMPA</sequence>
<keyword evidence="3" id="KW-0159">Chromosome partition</keyword>
<evidence type="ECO:0000313" key="5">
    <source>
        <dbReference type="EMBL" id="OGY73973.1"/>
    </source>
</evidence>
<dbReference type="InterPro" id="IPR005234">
    <property type="entry name" value="ScpB_csome_segregation"/>
</dbReference>
<dbReference type="GO" id="GO:0051304">
    <property type="term" value="P:chromosome separation"/>
    <property type="evidence" value="ECO:0007669"/>
    <property type="project" value="InterPro"/>
</dbReference>
<dbReference type="PANTHER" id="PTHR34298:SF2">
    <property type="entry name" value="SEGREGATION AND CONDENSATION PROTEIN B"/>
    <property type="match status" value="1"/>
</dbReference>
<dbReference type="GO" id="GO:0051301">
    <property type="term" value="P:cell division"/>
    <property type="evidence" value="ECO:0007669"/>
    <property type="project" value="UniProtKB-KW"/>
</dbReference>
<name>A0A1G2AAQ9_9BACT</name>
<gene>
    <name evidence="5" type="ORF">A3H61_02220</name>
</gene>
<organism evidence="5 6">
    <name type="scientific">Candidatus Jacksonbacteria bacterium RIFCSPLOWO2_02_FULL_44_20</name>
    <dbReference type="NCBI Taxonomy" id="1798460"/>
    <lineage>
        <taxon>Bacteria</taxon>
        <taxon>Candidatus Jacksoniibacteriota</taxon>
    </lineage>
</organism>
<dbReference type="AlphaFoldDB" id="A0A1G2AAQ9"/>
<keyword evidence="4" id="KW-0131">Cell cycle</keyword>
<evidence type="ECO:0000256" key="4">
    <source>
        <dbReference type="ARBA" id="ARBA00023306"/>
    </source>
</evidence>
<dbReference type="PANTHER" id="PTHR34298">
    <property type="entry name" value="SEGREGATION AND CONDENSATION PROTEIN B"/>
    <property type="match status" value="1"/>
</dbReference>
<evidence type="ECO:0000256" key="1">
    <source>
        <dbReference type="ARBA" id="ARBA00022490"/>
    </source>
</evidence>
<proteinExistence type="predicted"/>
<comment type="caution">
    <text evidence="5">The sequence shown here is derived from an EMBL/GenBank/DDBJ whole genome shotgun (WGS) entry which is preliminary data.</text>
</comment>
<dbReference type="EMBL" id="MHJU01000005">
    <property type="protein sequence ID" value="OGY73973.1"/>
    <property type="molecule type" value="Genomic_DNA"/>
</dbReference>
<evidence type="ECO:0008006" key="7">
    <source>
        <dbReference type="Google" id="ProtNLM"/>
    </source>
</evidence>
<evidence type="ECO:0000256" key="2">
    <source>
        <dbReference type="ARBA" id="ARBA00022618"/>
    </source>
</evidence>